<evidence type="ECO:0000313" key="8">
    <source>
        <dbReference type="EMBL" id="SEL10586.1"/>
    </source>
</evidence>
<feature type="transmembrane region" description="Helical" evidence="6">
    <location>
        <begin position="145"/>
        <end position="164"/>
    </location>
</feature>
<evidence type="ECO:0000256" key="6">
    <source>
        <dbReference type="SAM" id="Phobius"/>
    </source>
</evidence>
<evidence type="ECO:0000256" key="1">
    <source>
        <dbReference type="ARBA" id="ARBA00004651"/>
    </source>
</evidence>
<accession>A0A1H7MH39</accession>
<dbReference type="InterPro" id="IPR000620">
    <property type="entry name" value="EamA_dom"/>
</dbReference>
<proteinExistence type="predicted"/>
<evidence type="ECO:0000313" key="9">
    <source>
        <dbReference type="Proteomes" id="UP000198620"/>
    </source>
</evidence>
<keyword evidence="4 6" id="KW-1133">Transmembrane helix</keyword>
<dbReference type="AlphaFoldDB" id="A0A1H7MH39"/>
<dbReference type="InterPro" id="IPR051258">
    <property type="entry name" value="Diverse_Substrate_Transporter"/>
</dbReference>
<evidence type="ECO:0000256" key="2">
    <source>
        <dbReference type="ARBA" id="ARBA00022475"/>
    </source>
</evidence>
<dbReference type="EMBL" id="FOBH01000005">
    <property type="protein sequence ID" value="SEL10586.1"/>
    <property type="molecule type" value="Genomic_DNA"/>
</dbReference>
<evidence type="ECO:0000256" key="4">
    <source>
        <dbReference type="ARBA" id="ARBA00022989"/>
    </source>
</evidence>
<dbReference type="Proteomes" id="UP000198620">
    <property type="component" value="Unassembled WGS sequence"/>
</dbReference>
<keyword evidence="2" id="KW-1003">Cell membrane</keyword>
<reference evidence="8 9" key="1">
    <citation type="submission" date="2016-10" db="EMBL/GenBank/DDBJ databases">
        <authorList>
            <person name="de Groot N.N."/>
        </authorList>
    </citation>
    <scope>NUCLEOTIDE SEQUENCE [LARGE SCALE GENOMIC DNA]</scope>
    <source>
        <strain evidence="8 9">Nv1</strain>
    </source>
</reference>
<feature type="domain" description="EamA" evidence="7">
    <location>
        <begin position="145"/>
        <end position="277"/>
    </location>
</feature>
<dbReference type="STRING" id="1233.SAMN05216387_10581"/>
<sequence length="284" mass="31393">MAALLVGAIIWGLLWYPYRLLEQAQIHGAIATAITYVIALLIGLAIFRNHLRKSRIFDGQTHLLFWIGVFAGWANLAYVLGVIHGEIMRVLLLFYLAPLWTILFARLLLNEQLSPHGYLVIALSLIGAMVMLWQPKGGFSLPSSYGDWMGLSAGFMFALSNVLSRKDQYHDIQLKSVAVWVGVALIASGYSLLLRDLPVFDDISPNTYLLLAGVGLIVFFLSLVMQYGLTHVPANQAIVIMLFELVAAAIAAHFLTDEAMTIREWIGGVMIISASLFSARMNRG</sequence>
<feature type="transmembrane region" description="Helical" evidence="6">
    <location>
        <begin position="90"/>
        <end position="109"/>
    </location>
</feature>
<protein>
    <submittedName>
        <fullName evidence="8">EamA domain-containing membrane protein RarD</fullName>
    </submittedName>
</protein>
<feature type="transmembrane region" description="Helical" evidence="6">
    <location>
        <begin position="176"/>
        <end position="194"/>
    </location>
</feature>
<comment type="subcellular location">
    <subcellularLocation>
        <location evidence="1">Cell membrane</location>
        <topology evidence="1">Multi-pass membrane protein</topology>
    </subcellularLocation>
</comment>
<feature type="transmembrane region" description="Helical" evidence="6">
    <location>
        <begin position="29"/>
        <end position="51"/>
    </location>
</feature>
<feature type="domain" description="EamA" evidence="7">
    <location>
        <begin position="3"/>
        <end position="132"/>
    </location>
</feature>
<keyword evidence="5 6" id="KW-0472">Membrane</keyword>
<dbReference type="GO" id="GO:0005886">
    <property type="term" value="C:plasma membrane"/>
    <property type="evidence" value="ECO:0007669"/>
    <property type="project" value="UniProtKB-SubCell"/>
</dbReference>
<organism evidence="8 9">
    <name type="scientific">Nitrosovibrio tenuis</name>
    <dbReference type="NCBI Taxonomy" id="1233"/>
    <lineage>
        <taxon>Bacteria</taxon>
        <taxon>Pseudomonadati</taxon>
        <taxon>Pseudomonadota</taxon>
        <taxon>Betaproteobacteria</taxon>
        <taxon>Nitrosomonadales</taxon>
        <taxon>Nitrosomonadaceae</taxon>
        <taxon>Nitrosovibrio</taxon>
    </lineage>
</organism>
<feature type="transmembrane region" description="Helical" evidence="6">
    <location>
        <begin position="206"/>
        <end position="225"/>
    </location>
</feature>
<dbReference type="PANTHER" id="PTHR42920:SF5">
    <property type="entry name" value="EAMA DOMAIN-CONTAINING PROTEIN"/>
    <property type="match status" value="1"/>
</dbReference>
<gene>
    <name evidence="8" type="ORF">SAMN05216387_10581</name>
</gene>
<dbReference type="PANTHER" id="PTHR42920">
    <property type="entry name" value="OS03G0707200 PROTEIN-RELATED"/>
    <property type="match status" value="1"/>
</dbReference>
<feature type="transmembrane region" description="Helical" evidence="6">
    <location>
        <begin position="116"/>
        <end position="133"/>
    </location>
</feature>
<name>A0A1H7MH39_9PROT</name>
<evidence type="ECO:0000259" key="7">
    <source>
        <dbReference type="Pfam" id="PF00892"/>
    </source>
</evidence>
<keyword evidence="9" id="KW-1185">Reference proteome</keyword>
<dbReference type="Pfam" id="PF00892">
    <property type="entry name" value="EamA"/>
    <property type="match status" value="2"/>
</dbReference>
<dbReference type="SUPFAM" id="SSF103481">
    <property type="entry name" value="Multidrug resistance efflux transporter EmrE"/>
    <property type="match status" value="2"/>
</dbReference>
<evidence type="ECO:0000256" key="3">
    <source>
        <dbReference type="ARBA" id="ARBA00022692"/>
    </source>
</evidence>
<evidence type="ECO:0000256" key="5">
    <source>
        <dbReference type="ARBA" id="ARBA00023136"/>
    </source>
</evidence>
<feature type="transmembrane region" description="Helical" evidence="6">
    <location>
        <begin position="63"/>
        <end position="84"/>
    </location>
</feature>
<keyword evidence="3 6" id="KW-0812">Transmembrane</keyword>
<feature type="transmembrane region" description="Helical" evidence="6">
    <location>
        <begin position="237"/>
        <end position="256"/>
    </location>
</feature>
<feature type="transmembrane region" description="Helical" evidence="6">
    <location>
        <begin position="262"/>
        <end position="279"/>
    </location>
</feature>
<dbReference type="InterPro" id="IPR037185">
    <property type="entry name" value="EmrE-like"/>
</dbReference>